<reference evidence="3 4" key="1">
    <citation type="submission" date="2016-11" db="EMBL/GenBank/DDBJ databases">
        <title>Complete genome sequencing of Virgibacillus halodenitrificans PDB-F2.</title>
        <authorList>
            <person name="Sun Z."/>
            <person name="Zhou Y."/>
            <person name="Li H."/>
        </authorList>
    </citation>
    <scope>NUCLEOTIDE SEQUENCE [LARGE SCALE GENOMIC DNA]</scope>
    <source>
        <strain evidence="3 4">PDB-F2</strain>
    </source>
</reference>
<dbReference type="PRINTS" id="PR00097">
    <property type="entry name" value="ANTSNTHASEII"/>
</dbReference>
<dbReference type="InterPro" id="IPR006221">
    <property type="entry name" value="TrpG/PapA_dom"/>
</dbReference>
<dbReference type="Gene3D" id="3.40.50.880">
    <property type="match status" value="1"/>
</dbReference>
<dbReference type="Proteomes" id="UP000182945">
    <property type="component" value="Chromosome"/>
</dbReference>
<dbReference type="PANTHER" id="PTHR43418:SF4">
    <property type="entry name" value="MULTIFUNCTIONAL TRYPTOPHAN BIOSYNTHESIS PROTEIN"/>
    <property type="match status" value="1"/>
</dbReference>
<dbReference type="KEGG" id="vhl:BME96_03310"/>
<protein>
    <submittedName>
        <fullName evidence="3">Aminodeoxychorismate/anthranilate synthase component II</fullName>
    </submittedName>
</protein>
<dbReference type="PRINTS" id="PR00099">
    <property type="entry name" value="CPSGATASE"/>
</dbReference>
<dbReference type="PANTHER" id="PTHR43418">
    <property type="entry name" value="MULTIFUNCTIONAL TRYPTOPHAN BIOSYNTHESIS PROTEIN-RELATED"/>
    <property type="match status" value="1"/>
</dbReference>
<evidence type="ECO:0000259" key="2">
    <source>
        <dbReference type="Pfam" id="PF00117"/>
    </source>
</evidence>
<dbReference type="CDD" id="cd01743">
    <property type="entry name" value="GATase1_Anthranilate_Synthase"/>
    <property type="match status" value="1"/>
</dbReference>
<dbReference type="PRINTS" id="PR00096">
    <property type="entry name" value="GATASE"/>
</dbReference>
<organism evidence="3 4">
    <name type="scientific">Virgibacillus halodenitrificans</name>
    <name type="common">Bacillus halodenitrificans</name>
    <dbReference type="NCBI Taxonomy" id="1482"/>
    <lineage>
        <taxon>Bacteria</taxon>
        <taxon>Bacillati</taxon>
        <taxon>Bacillota</taxon>
        <taxon>Bacilli</taxon>
        <taxon>Bacillales</taxon>
        <taxon>Bacillaceae</taxon>
        <taxon>Virgibacillus</taxon>
    </lineage>
</organism>
<dbReference type="GO" id="GO:0004049">
    <property type="term" value="F:anthranilate synthase activity"/>
    <property type="evidence" value="ECO:0007669"/>
    <property type="project" value="TreeGrafter"/>
</dbReference>
<sequence>MIFVIDNYDSFTHNIVQYLKQLDLEIRIKRNDEITIKEIEEMEPSHILISPGPGCPDQAGICLEVVEHFYKQLPIFGVCLGHQVIAQAFGASVIKAEQPMHGKVSSIQHDGKGIFQGLNNPLTVTRYHSLVVDTTTVPDCLHITARTNKGEIMALRHSLYPIESIQSHPEAILTEQGLEILKNFFKKKEVPMNGSPALF</sequence>
<dbReference type="GO" id="GO:0000162">
    <property type="term" value="P:L-tryptophan biosynthetic process"/>
    <property type="evidence" value="ECO:0007669"/>
    <property type="project" value="TreeGrafter"/>
</dbReference>
<feature type="domain" description="Glutamine amidotransferase" evidence="2">
    <location>
        <begin position="4"/>
        <end position="187"/>
    </location>
</feature>
<evidence type="ECO:0000313" key="4">
    <source>
        <dbReference type="Proteomes" id="UP000182945"/>
    </source>
</evidence>
<dbReference type="InterPro" id="IPR050472">
    <property type="entry name" value="Anth_synth/Amidotransfase"/>
</dbReference>
<evidence type="ECO:0000256" key="1">
    <source>
        <dbReference type="ARBA" id="ARBA00022962"/>
    </source>
</evidence>
<dbReference type="EMBL" id="CP017962">
    <property type="protein sequence ID" value="APC47271.1"/>
    <property type="molecule type" value="Genomic_DNA"/>
</dbReference>
<proteinExistence type="predicted"/>
<dbReference type="FunFam" id="3.40.50.880:FF:000003">
    <property type="entry name" value="Anthranilate synthase component II"/>
    <property type="match status" value="1"/>
</dbReference>
<keyword evidence="1" id="KW-0315">Glutamine amidotransferase</keyword>
<evidence type="ECO:0000313" key="3">
    <source>
        <dbReference type="EMBL" id="APC47271.1"/>
    </source>
</evidence>
<gene>
    <name evidence="3" type="ORF">BME96_03310</name>
</gene>
<dbReference type="Pfam" id="PF00117">
    <property type="entry name" value="GATase"/>
    <property type="match status" value="1"/>
</dbReference>
<accession>A0AAC9IW34</accession>
<dbReference type="SUPFAM" id="SSF52317">
    <property type="entry name" value="Class I glutamine amidotransferase-like"/>
    <property type="match status" value="1"/>
</dbReference>
<dbReference type="NCBIfam" id="TIGR00566">
    <property type="entry name" value="trpG_papA"/>
    <property type="match status" value="1"/>
</dbReference>
<dbReference type="GeneID" id="71513413"/>
<name>A0AAC9IW34_VIRHA</name>
<dbReference type="InterPro" id="IPR029062">
    <property type="entry name" value="Class_I_gatase-like"/>
</dbReference>
<dbReference type="RefSeq" id="WP_060680257.1">
    <property type="nucleotide sequence ID" value="NZ_CP017962.1"/>
</dbReference>
<dbReference type="AlphaFoldDB" id="A0AAC9IW34"/>
<dbReference type="InterPro" id="IPR017926">
    <property type="entry name" value="GATASE"/>
</dbReference>
<dbReference type="GO" id="GO:0005829">
    <property type="term" value="C:cytosol"/>
    <property type="evidence" value="ECO:0007669"/>
    <property type="project" value="TreeGrafter"/>
</dbReference>
<dbReference type="PROSITE" id="PS51273">
    <property type="entry name" value="GATASE_TYPE_1"/>
    <property type="match status" value="1"/>
</dbReference>